<keyword evidence="4" id="KW-1185">Reference proteome</keyword>
<evidence type="ECO:0000313" key="4">
    <source>
        <dbReference type="Proteomes" id="UP000054047"/>
    </source>
</evidence>
<dbReference type="GO" id="GO:0004016">
    <property type="term" value="F:adenylate cyclase activity"/>
    <property type="evidence" value="ECO:0007669"/>
    <property type="project" value="TreeGrafter"/>
</dbReference>
<accession>A0A0C2D894</accession>
<dbReference type="InterPro" id="IPR050401">
    <property type="entry name" value="Cyclic_nucleotide_synthase"/>
</dbReference>
<dbReference type="EMBL" id="KN727346">
    <property type="protein sequence ID" value="KIH65913.1"/>
    <property type="molecule type" value="Genomic_DNA"/>
</dbReference>
<dbReference type="GO" id="GO:0000166">
    <property type="term" value="F:nucleotide binding"/>
    <property type="evidence" value="ECO:0007669"/>
    <property type="project" value="UniProtKB-KW"/>
</dbReference>
<organism evidence="3 4">
    <name type="scientific">Ancylostoma duodenale</name>
    <dbReference type="NCBI Taxonomy" id="51022"/>
    <lineage>
        <taxon>Eukaryota</taxon>
        <taxon>Metazoa</taxon>
        <taxon>Ecdysozoa</taxon>
        <taxon>Nematoda</taxon>
        <taxon>Chromadorea</taxon>
        <taxon>Rhabditida</taxon>
        <taxon>Rhabditina</taxon>
        <taxon>Rhabditomorpha</taxon>
        <taxon>Strongyloidea</taxon>
        <taxon>Ancylostomatidae</taxon>
        <taxon>Ancylostomatinae</taxon>
        <taxon>Ancylostoma</taxon>
    </lineage>
</organism>
<dbReference type="GO" id="GO:0001653">
    <property type="term" value="F:peptide receptor activity"/>
    <property type="evidence" value="ECO:0007669"/>
    <property type="project" value="TreeGrafter"/>
</dbReference>
<dbReference type="OrthoDB" id="60033at2759"/>
<dbReference type="PANTHER" id="PTHR11920">
    <property type="entry name" value="GUANYLYL CYCLASE"/>
    <property type="match status" value="1"/>
</dbReference>
<dbReference type="GO" id="GO:0004383">
    <property type="term" value="F:guanylate cyclase activity"/>
    <property type="evidence" value="ECO:0007669"/>
    <property type="project" value="TreeGrafter"/>
</dbReference>
<protein>
    <submittedName>
        <fullName evidence="3">Uncharacterized protein</fullName>
    </submittedName>
</protein>
<reference evidence="3 4" key="1">
    <citation type="submission" date="2013-12" db="EMBL/GenBank/DDBJ databases">
        <title>Draft genome of the parsitic nematode Ancylostoma duodenale.</title>
        <authorList>
            <person name="Mitreva M."/>
        </authorList>
    </citation>
    <scope>NUCLEOTIDE SEQUENCE [LARGE SCALE GENOMIC DNA]</scope>
    <source>
        <strain evidence="3 4">Zhejiang</strain>
    </source>
</reference>
<dbReference type="GO" id="GO:0005886">
    <property type="term" value="C:plasma membrane"/>
    <property type="evidence" value="ECO:0007669"/>
    <property type="project" value="TreeGrafter"/>
</dbReference>
<dbReference type="PANTHER" id="PTHR11920:SF495">
    <property type="entry name" value="RECEPTOR-TYPE GUANYLATE CYCLASE GCY-7"/>
    <property type="match status" value="1"/>
</dbReference>
<dbReference type="AlphaFoldDB" id="A0A0C2D894"/>
<dbReference type="Gene3D" id="6.10.250.780">
    <property type="match status" value="1"/>
</dbReference>
<name>A0A0C2D894_9BILA</name>
<keyword evidence="1" id="KW-0547">Nucleotide-binding</keyword>
<evidence type="ECO:0000313" key="3">
    <source>
        <dbReference type="EMBL" id="KIH65913.1"/>
    </source>
</evidence>
<dbReference type="GO" id="GO:0007168">
    <property type="term" value="P:receptor guanylyl cyclase signaling pathway"/>
    <property type="evidence" value="ECO:0007669"/>
    <property type="project" value="TreeGrafter"/>
</dbReference>
<keyword evidence="2" id="KW-0456">Lyase</keyword>
<evidence type="ECO:0000256" key="1">
    <source>
        <dbReference type="ARBA" id="ARBA00022741"/>
    </source>
</evidence>
<sequence>MDHRQVTLVRNCWRENSVNRPSTDFICEQIKELMTSAGHTNLMDHLFAILEDHTISLEQEVEDRSKELMEEKKKADILLARMLPRCGW</sequence>
<evidence type="ECO:0000256" key="2">
    <source>
        <dbReference type="ARBA" id="ARBA00023239"/>
    </source>
</evidence>
<gene>
    <name evidence="3" type="ORF">ANCDUO_03763</name>
</gene>
<proteinExistence type="predicted"/>
<dbReference type="Proteomes" id="UP000054047">
    <property type="component" value="Unassembled WGS sequence"/>
</dbReference>